<protein>
    <submittedName>
        <fullName evidence="1">Uncharacterized protein</fullName>
    </submittedName>
</protein>
<dbReference type="AlphaFoldDB" id="A0AAD9JBZ6"/>
<comment type="caution">
    <text evidence="1">The sequence shown here is derived from an EMBL/GenBank/DDBJ whole genome shotgun (WGS) entry which is preliminary data.</text>
</comment>
<keyword evidence="2" id="KW-1185">Reference proteome</keyword>
<proteinExistence type="predicted"/>
<reference evidence="1" key="1">
    <citation type="journal article" date="2023" name="Mol. Biol. Evol.">
        <title>Third-Generation Sequencing Reveals the Adaptive Role of the Epigenome in Three Deep-Sea Polychaetes.</title>
        <authorList>
            <person name="Perez M."/>
            <person name="Aroh O."/>
            <person name="Sun Y."/>
            <person name="Lan Y."/>
            <person name="Juniper S.K."/>
            <person name="Young C.R."/>
            <person name="Angers B."/>
            <person name="Qian P.Y."/>
        </authorList>
    </citation>
    <scope>NUCLEOTIDE SEQUENCE</scope>
    <source>
        <strain evidence="1">P08H-3</strain>
    </source>
</reference>
<evidence type="ECO:0000313" key="2">
    <source>
        <dbReference type="Proteomes" id="UP001208570"/>
    </source>
</evidence>
<accession>A0AAD9JBZ6</accession>
<name>A0AAD9JBZ6_9ANNE</name>
<evidence type="ECO:0000313" key="1">
    <source>
        <dbReference type="EMBL" id="KAK2150273.1"/>
    </source>
</evidence>
<organism evidence="1 2">
    <name type="scientific">Paralvinella palmiformis</name>
    <dbReference type="NCBI Taxonomy" id="53620"/>
    <lineage>
        <taxon>Eukaryota</taxon>
        <taxon>Metazoa</taxon>
        <taxon>Spiralia</taxon>
        <taxon>Lophotrochozoa</taxon>
        <taxon>Annelida</taxon>
        <taxon>Polychaeta</taxon>
        <taxon>Sedentaria</taxon>
        <taxon>Canalipalpata</taxon>
        <taxon>Terebellida</taxon>
        <taxon>Terebelliformia</taxon>
        <taxon>Alvinellidae</taxon>
        <taxon>Paralvinella</taxon>
    </lineage>
</organism>
<gene>
    <name evidence="1" type="ORF">LSH36_414g02014</name>
</gene>
<dbReference type="Proteomes" id="UP001208570">
    <property type="component" value="Unassembled WGS sequence"/>
</dbReference>
<dbReference type="EMBL" id="JAODUP010000414">
    <property type="protein sequence ID" value="KAK2150273.1"/>
    <property type="molecule type" value="Genomic_DNA"/>
</dbReference>
<sequence>MTPFDDTGHLTSSLSIIADWDDIPRQFISGTAEWVDEPEVVSYVKCHQPCPTDVRSTNTTNICISQMEKTVGVSVDVEVEPGVPTPRHATVLPPADEHVNRTEDATSARSGSGTSALPTFWISYLLAGFTLFSGCPDVAHVTLLVSYHRVIGLT</sequence>